<feature type="transmembrane region" description="Helical" evidence="7">
    <location>
        <begin position="340"/>
        <end position="362"/>
    </location>
</feature>
<dbReference type="PANTHER" id="PTHR23531">
    <property type="entry name" value="QUINOLENE RESISTANCE PROTEIN NORA"/>
    <property type="match status" value="1"/>
</dbReference>
<evidence type="ECO:0000256" key="3">
    <source>
        <dbReference type="ARBA" id="ARBA00022448"/>
    </source>
</evidence>
<feature type="transmembrane region" description="Helical" evidence="7">
    <location>
        <begin position="166"/>
        <end position="187"/>
    </location>
</feature>
<dbReference type="InterPro" id="IPR011701">
    <property type="entry name" value="MFS"/>
</dbReference>
<keyword evidence="4 7" id="KW-0812">Transmembrane</keyword>
<dbReference type="Proteomes" id="UP000195985">
    <property type="component" value="Unassembled WGS sequence"/>
</dbReference>
<evidence type="ECO:0000256" key="6">
    <source>
        <dbReference type="ARBA" id="ARBA00023136"/>
    </source>
</evidence>
<protein>
    <submittedName>
        <fullName evidence="9">Sugar transport proteins signature 1</fullName>
    </submittedName>
</protein>
<dbReference type="RefSeq" id="WP_086942632.1">
    <property type="nucleotide sequence ID" value="NZ_FONM01000006.1"/>
</dbReference>
<keyword evidence="6 7" id="KW-0472">Membrane</keyword>
<feature type="transmembrane region" description="Helical" evidence="7">
    <location>
        <begin position="79"/>
        <end position="95"/>
    </location>
</feature>
<dbReference type="OrthoDB" id="9814001at2"/>
<dbReference type="PRINTS" id="PR01035">
    <property type="entry name" value="TCRTETA"/>
</dbReference>
<dbReference type="GO" id="GO:0005886">
    <property type="term" value="C:plasma membrane"/>
    <property type="evidence" value="ECO:0007669"/>
    <property type="project" value="UniProtKB-SubCell"/>
</dbReference>
<keyword evidence="9" id="KW-0762">Sugar transport</keyword>
<dbReference type="InterPro" id="IPR036259">
    <property type="entry name" value="MFS_trans_sf"/>
</dbReference>
<dbReference type="STRING" id="43064.SAMN04488086_10695"/>
<dbReference type="PANTHER" id="PTHR23531:SF1">
    <property type="entry name" value="QUINOLENE RESISTANCE PROTEIN NORA"/>
    <property type="match status" value="1"/>
</dbReference>
<dbReference type="AlphaFoldDB" id="A0A1W1IFN7"/>
<dbReference type="InterPro" id="IPR001958">
    <property type="entry name" value="Tet-R_TetA/multi-R_MdtG-like"/>
</dbReference>
<accession>A0A1W1IFN7</accession>
<keyword evidence="10" id="KW-1185">Reference proteome</keyword>
<comment type="subcellular location">
    <subcellularLocation>
        <location evidence="1">Cell membrane</location>
        <topology evidence="1">Multi-pass membrane protein</topology>
    </subcellularLocation>
</comment>
<evidence type="ECO:0000256" key="1">
    <source>
        <dbReference type="ARBA" id="ARBA00004651"/>
    </source>
</evidence>
<evidence type="ECO:0000256" key="4">
    <source>
        <dbReference type="ARBA" id="ARBA00022692"/>
    </source>
</evidence>
<dbReference type="Pfam" id="PF07690">
    <property type="entry name" value="MFS_1"/>
    <property type="match status" value="1"/>
</dbReference>
<feature type="domain" description="Major facilitator superfamily (MFS) profile" evidence="8">
    <location>
        <begin position="14"/>
        <end position="394"/>
    </location>
</feature>
<dbReference type="CDD" id="cd17489">
    <property type="entry name" value="MFS_YfcJ_like"/>
    <property type="match status" value="1"/>
</dbReference>
<name>A0A1W1IFN7_9LACT</name>
<dbReference type="GO" id="GO:0022857">
    <property type="term" value="F:transmembrane transporter activity"/>
    <property type="evidence" value="ECO:0007669"/>
    <property type="project" value="InterPro"/>
</dbReference>
<dbReference type="Gene3D" id="1.20.1250.20">
    <property type="entry name" value="MFS general substrate transporter like domains"/>
    <property type="match status" value="1"/>
</dbReference>
<sequence length="398" mass="42697">MEYTEVKSKLWTKDFLLVNSITFLAMTAITTQMGTLPLYVTALGGSKAVAGSIIGILGISALFFRLPIGILLDRYGRRLLLTIGLAILFIDFALLNVLQTLLMLFCLRLIQGIGNSIQATSAATMAADLIPKEQLSVGLGYFSIAQAVPGAIGPLLGVAVVETSGFAALFRVALLLTSVAFVLSFFLSTESPRTLFFGEKPKTKGGAAEALTVMKNRGVTFPSLIMFLICFANSGVIAFIAQFAIEKKISGAGYYFTVMTVVTVLIRFLFPQMLKRVNQTFLICGSILSISAAFGLLAFADDLVHLLLAAVMYGIGFASLLPVMNTIVLQSISDQERGRAIAIFSAALDVAYGGGAMLWGVIASVFGFQVMYLFCGGFGITALFVYLLFDGRKKKQMS</sequence>
<feature type="transmembrane region" description="Helical" evidence="7">
    <location>
        <begin position="224"/>
        <end position="245"/>
    </location>
</feature>
<dbReference type="PROSITE" id="PS00216">
    <property type="entry name" value="SUGAR_TRANSPORT_1"/>
    <property type="match status" value="1"/>
</dbReference>
<proteinExistence type="inferred from homology"/>
<feature type="transmembrane region" description="Helical" evidence="7">
    <location>
        <begin position="21"/>
        <end position="42"/>
    </location>
</feature>
<evidence type="ECO:0000259" key="8">
    <source>
        <dbReference type="PROSITE" id="PS50850"/>
    </source>
</evidence>
<reference evidence="10" key="1">
    <citation type="submission" date="2016-04" db="EMBL/GenBank/DDBJ databases">
        <authorList>
            <person name="Strepis N."/>
        </authorList>
    </citation>
    <scope>NUCLEOTIDE SEQUENCE [LARGE SCALE GENOMIC DNA]</scope>
</reference>
<evidence type="ECO:0000256" key="2">
    <source>
        <dbReference type="ARBA" id="ARBA00007520"/>
    </source>
</evidence>
<dbReference type="EMBL" id="FWEY01000003">
    <property type="protein sequence ID" value="SLM51826.1"/>
    <property type="molecule type" value="Genomic_DNA"/>
</dbReference>
<comment type="similarity">
    <text evidence="2">Belongs to the major facilitator superfamily. TCR/Tet family.</text>
</comment>
<keyword evidence="5 7" id="KW-1133">Transmembrane helix</keyword>
<evidence type="ECO:0000256" key="7">
    <source>
        <dbReference type="SAM" id="Phobius"/>
    </source>
</evidence>
<dbReference type="InterPro" id="IPR052714">
    <property type="entry name" value="MFS_Exporter"/>
</dbReference>
<feature type="transmembrane region" description="Helical" evidence="7">
    <location>
        <begin position="282"/>
        <end position="300"/>
    </location>
</feature>
<dbReference type="InterPro" id="IPR005829">
    <property type="entry name" value="Sugar_transporter_CS"/>
</dbReference>
<dbReference type="PROSITE" id="PS50850">
    <property type="entry name" value="MFS"/>
    <property type="match status" value="1"/>
</dbReference>
<feature type="transmembrane region" description="Helical" evidence="7">
    <location>
        <begin position="306"/>
        <end position="328"/>
    </location>
</feature>
<feature type="transmembrane region" description="Helical" evidence="7">
    <location>
        <begin position="368"/>
        <end position="389"/>
    </location>
</feature>
<evidence type="ECO:0000313" key="10">
    <source>
        <dbReference type="Proteomes" id="UP000195985"/>
    </source>
</evidence>
<feature type="transmembrane region" description="Helical" evidence="7">
    <location>
        <begin position="48"/>
        <end position="72"/>
    </location>
</feature>
<evidence type="ECO:0000313" key="9">
    <source>
        <dbReference type="EMBL" id="SLM51826.1"/>
    </source>
</evidence>
<keyword evidence="3" id="KW-0813">Transport</keyword>
<organism evidence="9 10">
    <name type="scientific">Trichococcus pasteurii</name>
    <dbReference type="NCBI Taxonomy" id="43064"/>
    <lineage>
        <taxon>Bacteria</taxon>
        <taxon>Bacillati</taxon>
        <taxon>Bacillota</taxon>
        <taxon>Bacilli</taxon>
        <taxon>Lactobacillales</taxon>
        <taxon>Carnobacteriaceae</taxon>
        <taxon>Trichococcus</taxon>
    </lineage>
</organism>
<gene>
    <name evidence="9" type="ORF">TPAS_1506</name>
</gene>
<dbReference type="SUPFAM" id="SSF103473">
    <property type="entry name" value="MFS general substrate transporter"/>
    <property type="match status" value="1"/>
</dbReference>
<dbReference type="InterPro" id="IPR020846">
    <property type="entry name" value="MFS_dom"/>
</dbReference>
<evidence type="ECO:0000256" key="5">
    <source>
        <dbReference type="ARBA" id="ARBA00022989"/>
    </source>
</evidence>
<feature type="transmembrane region" description="Helical" evidence="7">
    <location>
        <begin position="251"/>
        <end position="270"/>
    </location>
</feature>